<dbReference type="RefSeq" id="WP_169664045.1">
    <property type="nucleotide sequence ID" value="NZ_CP076132.1"/>
</dbReference>
<evidence type="ECO:0000313" key="3">
    <source>
        <dbReference type="Proteomes" id="UP000678679"/>
    </source>
</evidence>
<dbReference type="SUPFAM" id="SSF55729">
    <property type="entry name" value="Acyl-CoA N-acyltransferases (Nat)"/>
    <property type="match status" value="1"/>
</dbReference>
<proteinExistence type="predicted"/>
<dbReference type="Proteomes" id="UP000678679">
    <property type="component" value="Chromosome 1"/>
</dbReference>
<evidence type="ECO:0000259" key="1">
    <source>
        <dbReference type="PROSITE" id="PS51186"/>
    </source>
</evidence>
<evidence type="ECO:0000313" key="2">
    <source>
        <dbReference type="EMBL" id="QWG03285.1"/>
    </source>
</evidence>
<dbReference type="EMBL" id="CP076132">
    <property type="protein sequence ID" value="QWG03285.1"/>
    <property type="molecule type" value="Genomic_DNA"/>
</dbReference>
<dbReference type="AlphaFoldDB" id="A0AAX1N710"/>
<keyword evidence="2" id="KW-0012">Acyltransferase</keyword>
<dbReference type="InterPro" id="IPR016181">
    <property type="entry name" value="Acyl_CoA_acyltransferase"/>
</dbReference>
<dbReference type="Gene3D" id="3.40.630.30">
    <property type="match status" value="1"/>
</dbReference>
<sequence length="148" mass="17446">MTNLTIKPYQELDKEELYEILQLRAEVFVVEQDCVYNDLDNNDQEAYHLIARKNGKLAGYLRILPSGTRFKYPSIGRVIVHPSNRKEGIARKIMTTANQWIFDHWESDLIQISAQKYLTKFYQSLGYVIKSDEYLEDGIPHFKMELLR</sequence>
<dbReference type="PROSITE" id="PS51186">
    <property type="entry name" value="GNAT"/>
    <property type="match status" value="1"/>
</dbReference>
<dbReference type="InterPro" id="IPR000182">
    <property type="entry name" value="GNAT_dom"/>
</dbReference>
<organism evidence="2 3">
    <name type="scientific">Flammeovirga yaeyamensis</name>
    <dbReference type="NCBI Taxonomy" id="367791"/>
    <lineage>
        <taxon>Bacteria</taxon>
        <taxon>Pseudomonadati</taxon>
        <taxon>Bacteroidota</taxon>
        <taxon>Cytophagia</taxon>
        <taxon>Cytophagales</taxon>
        <taxon>Flammeovirgaceae</taxon>
        <taxon>Flammeovirga</taxon>
    </lineage>
</organism>
<feature type="domain" description="N-acetyltransferase" evidence="1">
    <location>
        <begin position="4"/>
        <end position="148"/>
    </location>
</feature>
<accession>A0AAX1N710</accession>
<dbReference type="CDD" id="cd04301">
    <property type="entry name" value="NAT_SF"/>
    <property type="match status" value="1"/>
</dbReference>
<name>A0AAX1N710_9BACT</name>
<keyword evidence="2" id="KW-0808">Transferase</keyword>
<keyword evidence="3" id="KW-1185">Reference proteome</keyword>
<dbReference type="Pfam" id="PF13673">
    <property type="entry name" value="Acetyltransf_10"/>
    <property type="match status" value="1"/>
</dbReference>
<gene>
    <name evidence="2" type="ORF">KMW28_06795</name>
</gene>
<dbReference type="KEGG" id="fya:KMW28_06795"/>
<dbReference type="GO" id="GO:0016747">
    <property type="term" value="F:acyltransferase activity, transferring groups other than amino-acyl groups"/>
    <property type="evidence" value="ECO:0007669"/>
    <property type="project" value="InterPro"/>
</dbReference>
<protein>
    <submittedName>
        <fullName evidence="2">GNAT family N-acetyltransferase</fullName>
        <ecNumber evidence="2">2.3.1.-</ecNumber>
    </submittedName>
</protein>
<dbReference type="EC" id="2.3.1.-" evidence="2"/>
<reference evidence="2 3" key="1">
    <citation type="submission" date="2021-05" db="EMBL/GenBank/DDBJ databases">
        <title>Comparative genomic studies on the polysaccharide-degrading batcterial strains of the Flammeovirga genus.</title>
        <authorList>
            <person name="Zewei F."/>
            <person name="Zheng Z."/>
            <person name="Yu L."/>
            <person name="Ruyue G."/>
            <person name="Yanhong M."/>
            <person name="Yuanyuan C."/>
            <person name="Jingyan G."/>
            <person name="Wenjun H."/>
        </authorList>
    </citation>
    <scope>NUCLEOTIDE SEQUENCE [LARGE SCALE GENOMIC DNA]</scope>
    <source>
        <strain evidence="2 3">NBRC:100898</strain>
    </source>
</reference>